<accession>A0ABW0P446</accession>
<protein>
    <submittedName>
        <fullName evidence="2">Cyclic nucleotide-binding domain-containing protein</fullName>
    </submittedName>
</protein>
<dbReference type="InterPro" id="IPR014710">
    <property type="entry name" value="RmlC-like_jellyroll"/>
</dbReference>
<keyword evidence="3" id="KW-1185">Reference proteome</keyword>
<dbReference type="CDD" id="cd00038">
    <property type="entry name" value="CAP_ED"/>
    <property type="match status" value="1"/>
</dbReference>
<dbReference type="Gene3D" id="2.60.120.10">
    <property type="entry name" value="Jelly Rolls"/>
    <property type="match status" value="1"/>
</dbReference>
<dbReference type="SMART" id="SM00100">
    <property type="entry name" value="cNMP"/>
    <property type="match status" value="1"/>
</dbReference>
<dbReference type="Pfam" id="PF00027">
    <property type="entry name" value="cNMP_binding"/>
    <property type="match status" value="1"/>
</dbReference>
<dbReference type="InterPro" id="IPR000595">
    <property type="entry name" value="cNMP-bd_dom"/>
</dbReference>
<dbReference type="SUPFAM" id="SSF51206">
    <property type="entry name" value="cAMP-binding domain-like"/>
    <property type="match status" value="1"/>
</dbReference>
<gene>
    <name evidence="2" type="ORF">ACFPN9_09975</name>
</gene>
<dbReference type="PROSITE" id="PS50042">
    <property type="entry name" value="CNMP_BINDING_3"/>
    <property type="match status" value="1"/>
</dbReference>
<evidence type="ECO:0000259" key="1">
    <source>
        <dbReference type="PROSITE" id="PS50042"/>
    </source>
</evidence>
<dbReference type="Proteomes" id="UP001596060">
    <property type="component" value="Unassembled WGS sequence"/>
</dbReference>
<reference evidence="3" key="1">
    <citation type="journal article" date="2019" name="Int. J. Syst. Evol. Microbiol.">
        <title>The Global Catalogue of Microorganisms (GCM) 10K type strain sequencing project: providing services to taxonomists for standard genome sequencing and annotation.</title>
        <authorList>
            <consortium name="The Broad Institute Genomics Platform"/>
            <consortium name="The Broad Institute Genome Sequencing Center for Infectious Disease"/>
            <person name="Wu L."/>
            <person name="Ma J."/>
        </authorList>
    </citation>
    <scope>NUCLEOTIDE SEQUENCE [LARGE SCALE GENOMIC DNA]</scope>
    <source>
        <strain evidence="3">CCUG 43117</strain>
    </source>
</reference>
<feature type="domain" description="Cyclic nucleotide-binding" evidence="1">
    <location>
        <begin position="15"/>
        <end position="134"/>
    </location>
</feature>
<organism evidence="2 3">
    <name type="scientific">Bosea massiliensis</name>
    <dbReference type="NCBI Taxonomy" id="151419"/>
    <lineage>
        <taxon>Bacteria</taxon>
        <taxon>Pseudomonadati</taxon>
        <taxon>Pseudomonadota</taxon>
        <taxon>Alphaproteobacteria</taxon>
        <taxon>Hyphomicrobiales</taxon>
        <taxon>Boseaceae</taxon>
        <taxon>Bosea</taxon>
    </lineage>
</organism>
<evidence type="ECO:0000313" key="2">
    <source>
        <dbReference type="EMBL" id="MFC5505584.1"/>
    </source>
</evidence>
<sequence>MTLETDISCLRQVPLFRSLPLPRLKLVALMGEKLRFDPGTQIIAEGETPEGVFVVLQGELEISHGGANGEGPRLPLHTGSLVGDVPLLSGRSYVGAITAKTAVVALRLPKDLFFELLETIPDFSLALTRDLASRLYRLADRTLHAEKVH</sequence>
<dbReference type="RefSeq" id="WP_066719456.1">
    <property type="nucleotide sequence ID" value="NZ_JBHSLU010000018.1"/>
</dbReference>
<name>A0ABW0P446_9HYPH</name>
<comment type="caution">
    <text evidence="2">The sequence shown here is derived from an EMBL/GenBank/DDBJ whole genome shotgun (WGS) entry which is preliminary data.</text>
</comment>
<dbReference type="InterPro" id="IPR018490">
    <property type="entry name" value="cNMP-bd_dom_sf"/>
</dbReference>
<evidence type="ECO:0000313" key="3">
    <source>
        <dbReference type="Proteomes" id="UP001596060"/>
    </source>
</evidence>
<proteinExistence type="predicted"/>
<dbReference type="EMBL" id="JBHSLU010000018">
    <property type="protein sequence ID" value="MFC5505584.1"/>
    <property type="molecule type" value="Genomic_DNA"/>
</dbReference>